<evidence type="ECO:0000313" key="2">
    <source>
        <dbReference type="EMBL" id="MFD1324640.1"/>
    </source>
</evidence>
<dbReference type="Proteomes" id="UP001597260">
    <property type="component" value="Unassembled WGS sequence"/>
</dbReference>
<comment type="caution">
    <text evidence="2">The sequence shown here is derived from an EMBL/GenBank/DDBJ whole genome shotgun (WGS) entry which is preliminary data.</text>
</comment>
<feature type="transmembrane region" description="Helical" evidence="1">
    <location>
        <begin position="6"/>
        <end position="28"/>
    </location>
</feature>
<name>A0ABW3YKD8_9ACTN</name>
<evidence type="ECO:0000313" key="3">
    <source>
        <dbReference type="Proteomes" id="UP001597260"/>
    </source>
</evidence>
<dbReference type="Pfam" id="PF10861">
    <property type="entry name" value="DUF2784"/>
    <property type="match status" value="1"/>
</dbReference>
<gene>
    <name evidence="2" type="ORF">ACFQ4H_26490</name>
</gene>
<organism evidence="2 3">
    <name type="scientific">Micromonospora sonneratiae</name>
    <dbReference type="NCBI Taxonomy" id="1184706"/>
    <lineage>
        <taxon>Bacteria</taxon>
        <taxon>Bacillati</taxon>
        <taxon>Actinomycetota</taxon>
        <taxon>Actinomycetes</taxon>
        <taxon>Micromonosporales</taxon>
        <taxon>Micromonosporaceae</taxon>
        <taxon>Micromonospora</taxon>
    </lineage>
</organism>
<feature type="transmembrane region" description="Helical" evidence="1">
    <location>
        <begin position="35"/>
        <end position="53"/>
    </location>
</feature>
<dbReference type="InterPro" id="IPR021218">
    <property type="entry name" value="DUF2784"/>
</dbReference>
<protein>
    <submittedName>
        <fullName evidence="2">DUF2784 domain-containing protein</fullName>
    </submittedName>
</protein>
<accession>A0ABW3YKD8</accession>
<dbReference type="RefSeq" id="WP_377575596.1">
    <property type="nucleotide sequence ID" value="NZ_JBHTMP010000054.1"/>
</dbReference>
<keyword evidence="1" id="KW-0812">Transmembrane</keyword>
<proteinExistence type="predicted"/>
<dbReference type="EMBL" id="JBHTMP010000054">
    <property type="protein sequence ID" value="MFD1324640.1"/>
    <property type="molecule type" value="Genomic_DNA"/>
</dbReference>
<keyword evidence="1" id="KW-1133">Transmembrane helix</keyword>
<feature type="transmembrane region" description="Helical" evidence="1">
    <location>
        <begin position="91"/>
        <end position="112"/>
    </location>
</feature>
<keyword evidence="3" id="KW-1185">Reference proteome</keyword>
<sequence>MGYRLLTTLILTLHFGFLAYLVVGGFLAWRWPRTIWSHLVAVSWGIVVVAAGLDCPLTYAEHWSRRQAGESGVMRGFIDRYIEGVLYPERYAMLVQVLVALLVGTSWVGLWVRRRGAVWRGPFLSRKR</sequence>
<keyword evidence="1" id="KW-0472">Membrane</keyword>
<evidence type="ECO:0000256" key="1">
    <source>
        <dbReference type="SAM" id="Phobius"/>
    </source>
</evidence>
<reference evidence="3" key="1">
    <citation type="journal article" date="2019" name="Int. J. Syst. Evol. Microbiol.">
        <title>The Global Catalogue of Microorganisms (GCM) 10K type strain sequencing project: providing services to taxonomists for standard genome sequencing and annotation.</title>
        <authorList>
            <consortium name="The Broad Institute Genomics Platform"/>
            <consortium name="The Broad Institute Genome Sequencing Center for Infectious Disease"/>
            <person name="Wu L."/>
            <person name="Ma J."/>
        </authorList>
    </citation>
    <scope>NUCLEOTIDE SEQUENCE [LARGE SCALE GENOMIC DNA]</scope>
    <source>
        <strain evidence="3">JCM 31037</strain>
    </source>
</reference>